<dbReference type="GeneID" id="30911614"/>
<feature type="region of interest" description="Disordered" evidence="1">
    <location>
        <begin position="34"/>
        <end position="134"/>
    </location>
</feature>
<feature type="compositionally biased region" description="Basic and acidic residues" evidence="1">
    <location>
        <begin position="88"/>
        <end position="116"/>
    </location>
</feature>
<feature type="compositionally biased region" description="Polar residues" evidence="1">
    <location>
        <begin position="628"/>
        <end position="643"/>
    </location>
</feature>
<feature type="region of interest" description="Disordered" evidence="1">
    <location>
        <begin position="214"/>
        <end position="250"/>
    </location>
</feature>
<evidence type="ECO:0000256" key="1">
    <source>
        <dbReference type="SAM" id="MobiDB-lite"/>
    </source>
</evidence>
<protein>
    <submittedName>
        <fullName evidence="2">Uncharacterized protein</fullName>
    </submittedName>
</protein>
<feature type="compositionally biased region" description="Basic and acidic residues" evidence="1">
    <location>
        <begin position="586"/>
        <end position="596"/>
    </location>
</feature>
<feature type="region of interest" description="Disordered" evidence="1">
    <location>
        <begin position="572"/>
        <end position="610"/>
    </location>
</feature>
<feature type="region of interest" description="Disordered" evidence="1">
    <location>
        <begin position="427"/>
        <end position="449"/>
    </location>
</feature>
<dbReference type="RefSeq" id="XP_019917444.1">
    <property type="nucleotide sequence ID" value="XM_020061666.1"/>
</dbReference>
<keyword evidence="3" id="KW-1185">Reference proteome</keyword>
<organism evidence="2 3">
    <name type="scientific">Plasmodium coatneyi</name>
    <dbReference type="NCBI Taxonomy" id="208452"/>
    <lineage>
        <taxon>Eukaryota</taxon>
        <taxon>Sar</taxon>
        <taxon>Alveolata</taxon>
        <taxon>Apicomplexa</taxon>
        <taxon>Aconoidasida</taxon>
        <taxon>Haemosporida</taxon>
        <taxon>Plasmodiidae</taxon>
        <taxon>Plasmodium</taxon>
    </lineage>
</organism>
<feature type="compositionally biased region" description="Basic and acidic residues" evidence="1">
    <location>
        <begin position="57"/>
        <end position="81"/>
    </location>
</feature>
<feature type="compositionally biased region" description="Low complexity" evidence="1">
    <location>
        <begin position="381"/>
        <end position="391"/>
    </location>
</feature>
<evidence type="ECO:0000313" key="3">
    <source>
        <dbReference type="Proteomes" id="UP000092716"/>
    </source>
</evidence>
<dbReference type="AlphaFoldDB" id="A0A1B1E7L4"/>
<feature type="compositionally biased region" description="Basic and acidic residues" evidence="1">
    <location>
        <begin position="644"/>
        <end position="656"/>
    </location>
</feature>
<gene>
    <name evidence="2" type="ORF">PCOAH_00048830</name>
</gene>
<dbReference type="OrthoDB" id="372646at2759"/>
<accession>A0A1B1E7L4</accession>
<feature type="region of interest" description="Disordered" evidence="1">
    <location>
        <begin position="372"/>
        <end position="403"/>
    </location>
</feature>
<dbReference type="KEGG" id="pcot:PCOAH_00048830"/>
<reference evidence="3" key="1">
    <citation type="submission" date="2016-06" db="EMBL/GenBank/DDBJ databases">
        <title>First high quality genome sequence of Plasmodium coatneyi using continuous long reads from single molecule, real-time sequencing.</title>
        <authorList>
            <person name="Chien J.-T."/>
            <person name="Pakala S.B."/>
            <person name="Geraldo J.A."/>
            <person name="Lapp S.A."/>
            <person name="Barnwell J.W."/>
            <person name="Kissinger J.C."/>
            <person name="Galinski M.R."/>
            <person name="Humphrey J.C."/>
        </authorList>
    </citation>
    <scope>NUCLEOTIDE SEQUENCE [LARGE SCALE GENOMIC DNA]</scope>
    <source>
        <strain evidence="3">Hackeri</strain>
    </source>
</reference>
<feature type="region of interest" description="Disordered" evidence="1">
    <location>
        <begin position="627"/>
        <end position="656"/>
    </location>
</feature>
<proteinExistence type="predicted"/>
<sequence length="762" mass="84909">MYTGTKMHRDIKDDIIKSLPFTFSKVELAACDERGQKGETKQTNNNDGAAHVVEGNQEYHTDEGGDTDGKSPPEGNDRPNCHECVGGKTEKDNKRKRKEDSKSSRFNDQVKNEHVPNRQKKNSAKKAAAKPRKEHHLYAHTRGRDTTSKVKELLSTNGLQDMEGVEEGGDHEDLHYYTDEFNERAYVTVEESKVKNWRVQNYLNVDRLSLSVSTSSMGGKTAGEQDRLSSGGVDSSSDEDNPAGRVSQQGNNIFGESLFSSFNLNFDPLEGVSNHLGEHLREDFPTEVSFDAGVRDGPSRMDTDQTVGNHPLEVDNTMHSLEEDKELHLFDSLKNLYTNHNKKIKLINYSKILNTSLCKRMQGVVEGQQGKVRETSKGRLSRNGRLGSSGKKGLRSRGEPALGQKMTEHNVKAIIMNIKKRLGFYSGEERQETQMQTRHQKRREKPTFCDSLNYSRDELLSDSVTNELCNGEEPNSFAKVDAASQSAEKRIQNRDSQNLLNYKSFVSEDFNFSNDKDGDDLLGLSVSHNSQGESLPSSSEGCVSTDNEDVFALSTSSAQFKRSFLRAIGRVSNGVDNEGNDGETGPNDHTHAEFDNPTKGPPCGNTETKKQEEVNCQEVLKREEFPTGTETNCCGNIPSSGESPTKEPTLDGEGDRHSKNVFYINEENKKDKVKELTSRIEKCDEDVETCPGGSPKDFSTEGQQHSTTCNGNNPQWGEENESNKIGKTEGVDVLSQEMNAYMLDIFEKQVKHLNELVANVLS</sequence>
<dbReference type="VEuPathDB" id="PlasmoDB:PCOAH_00048830"/>
<feature type="compositionally biased region" description="Polar residues" evidence="1">
    <location>
        <begin position="700"/>
        <end position="715"/>
    </location>
</feature>
<feature type="compositionally biased region" description="Basic residues" evidence="1">
    <location>
        <begin position="117"/>
        <end position="134"/>
    </location>
</feature>
<feature type="compositionally biased region" description="Polar residues" evidence="1">
    <location>
        <begin position="526"/>
        <end position="542"/>
    </location>
</feature>
<feature type="region of interest" description="Disordered" evidence="1">
    <location>
        <begin position="691"/>
        <end position="724"/>
    </location>
</feature>
<dbReference type="Proteomes" id="UP000092716">
    <property type="component" value="Chromosome 13"/>
</dbReference>
<name>A0A1B1E7L4_9APIC</name>
<dbReference type="EMBL" id="CP016251">
    <property type="protein sequence ID" value="ANQ10749.1"/>
    <property type="molecule type" value="Genomic_DNA"/>
</dbReference>
<evidence type="ECO:0000313" key="2">
    <source>
        <dbReference type="EMBL" id="ANQ10749.1"/>
    </source>
</evidence>
<feature type="region of interest" description="Disordered" evidence="1">
    <location>
        <begin position="523"/>
        <end position="542"/>
    </location>
</feature>